<reference evidence="1" key="1">
    <citation type="journal article" date="2019" name="Environ. Microbiol.">
        <title>Fungal ecological strategies reflected in gene transcription - a case study of two litter decomposers.</title>
        <authorList>
            <person name="Barbi F."/>
            <person name="Kohler A."/>
            <person name="Barry K."/>
            <person name="Baskaran P."/>
            <person name="Daum C."/>
            <person name="Fauchery L."/>
            <person name="Ihrmark K."/>
            <person name="Kuo A."/>
            <person name="LaButti K."/>
            <person name="Lipzen A."/>
            <person name="Morin E."/>
            <person name="Grigoriev I.V."/>
            <person name="Henrissat B."/>
            <person name="Lindahl B."/>
            <person name="Martin F."/>
        </authorList>
    </citation>
    <scope>NUCLEOTIDE SEQUENCE</scope>
    <source>
        <strain evidence="1">JB14</strain>
    </source>
</reference>
<evidence type="ECO:0000313" key="2">
    <source>
        <dbReference type="Proteomes" id="UP000799118"/>
    </source>
</evidence>
<name>A0A6A4GR47_9AGAR</name>
<sequence length="135" mass="16269">MPTVGNKIRFNKSLDWSNYATDVRDAYWWMAFKKLWMDNTDAKVEELIRQCWMLKNYTMVCKKDKPPTLISKSSYFLAILQRRFLLATSFKLLTRKSVVHDTDVRDTYWWMAFKKLWMDDTDAKVEELYPFNAGR</sequence>
<dbReference type="EMBL" id="ML769760">
    <property type="protein sequence ID" value="KAE9388128.1"/>
    <property type="molecule type" value="Genomic_DNA"/>
</dbReference>
<organism evidence="1 2">
    <name type="scientific">Gymnopus androsaceus JB14</name>
    <dbReference type="NCBI Taxonomy" id="1447944"/>
    <lineage>
        <taxon>Eukaryota</taxon>
        <taxon>Fungi</taxon>
        <taxon>Dikarya</taxon>
        <taxon>Basidiomycota</taxon>
        <taxon>Agaricomycotina</taxon>
        <taxon>Agaricomycetes</taxon>
        <taxon>Agaricomycetidae</taxon>
        <taxon>Agaricales</taxon>
        <taxon>Marasmiineae</taxon>
        <taxon>Omphalotaceae</taxon>
        <taxon>Gymnopus</taxon>
    </lineage>
</organism>
<accession>A0A6A4GR47</accession>
<dbReference type="Proteomes" id="UP000799118">
    <property type="component" value="Unassembled WGS sequence"/>
</dbReference>
<proteinExistence type="predicted"/>
<keyword evidence="2" id="KW-1185">Reference proteome</keyword>
<gene>
    <name evidence="1" type="ORF">BT96DRAFT_947845</name>
</gene>
<evidence type="ECO:0000313" key="1">
    <source>
        <dbReference type="EMBL" id="KAE9388128.1"/>
    </source>
</evidence>
<dbReference type="AlphaFoldDB" id="A0A6A4GR47"/>
<protein>
    <submittedName>
        <fullName evidence="1">Uncharacterized protein</fullName>
    </submittedName>
</protein>